<dbReference type="InterPro" id="IPR050925">
    <property type="entry name" value="Rhomboid_protease_S54"/>
</dbReference>
<dbReference type="PANTHER" id="PTHR43731:SF26">
    <property type="entry name" value="RHOMBOID-LIKE PROTEIN 10, CHLOROPLASTIC"/>
    <property type="match status" value="1"/>
</dbReference>
<dbReference type="Pfam" id="PF01694">
    <property type="entry name" value="Rhomboid"/>
    <property type="match status" value="1"/>
</dbReference>
<keyword evidence="10" id="KW-1185">Reference proteome</keyword>
<feature type="domain" description="Peptidase S54 rhomboid" evidence="8">
    <location>
        <begin position="189"/>
        <end position="327"/>
    </location>
</feature>
<dbReference type="STRING" id="1764295.A0A5B8MLS6"/>
<dbReference type="InterPro" id="IPR022764">
    <property type="entry name" value="Peptidase_S54_rhomboid_dom"/>
</dbReference>
<dbReference type="Proteomes" id="UP000316726">
    <property type="component" value="Chromosome 5"/>
</dbReference>
<dbReference type="AlphaFoldDB" id="A0A5B8MLS6"/>
<evidence type="ECO:0000256" key="7">
    <source>
        <dbReference type="SAM" id="Phobius"/>
    </source>
</evidence>
<gene>
    <name evidence="9" type="ORF">A3770_05p39610</name>
</gene>
<proteinExistence type="inferred from homology"/>
<organism evidence="9 10">
    <name type="scientific">Chloropicon primus</name>
    <dbReference type="NCBI Taxonomy" id="1764295"/>
    <lineage>
        <taxon>Eukaryota</taxon>
        <taxon>Viridiplantae</taxon>
        <taxon>Chlorophyta</taxon>
        <taxon>Chloropicophyceae</taxon>
        <taxon>Chloropicales</taxon>
        <taxon>Chloropicaceae</taxon>
        <taxon>Chloropicon</taxon>
    </lineage>
</organism>
<dbReference type="PANTHER" id="PTHR43731">
    <property type="entry name" value="RHOMBOID PROTEASE"/>
    <property type="match status" value="1"/>
</dbReference>
<sequence length="357" mass="37839">MFRGPPGRRGPRARALCLKRMAPVCKAQRGSGSSNNSNNRVRSNASASSSSGANFPLNLGGGAAGGAGSTTLILQGALGVGIGVGLGLGFGMGVSNMLQLGDFEGALSGDFDPLQEGEKELTRLKLKQKGNALQNALSGLVKKLKSHARNRKVTDVLIQLNCLTFFLQKASKGWLSAWGCKHNQAIASGQLWRLFTPALLHGNLLHLLVNCYTLNHLGPTTEALFGGKRMLAVYVLSGVSGNVFSFYMNHLPAVGCSGALFGLLGALGYFYYKHSNVLKKEHVERPLRSLNHMVLTNLVIGLTTPNIDNWAHMGGLFAGVAAVMLLGPSFSVEQDNGPKLVDKPLLPVLASKPLSLK</sequence>
<accession>A0A5B8MLS6</accession>
<dbReference type="SUPFAM" id="SSF144091">
    <property type="entry name" value="Rhomboid-like"/>
    <property type="match status" value="1"/>
</dbReference>
<evidence type="ECO:0000256" key="4">
    <source>
        <dbReference type="ARBA" id="ARBA00022989"/>
    </source>
</evidence>
<protein>
    <submittedName>
        <fullName evidence="9">Rhomboid-like peptidase</fullName>
    </submittedName>
</protein>
<evidence type="ECO:0000256" key="5">
    <source>
        <dbReference type="ARBA" id="ARBA00023136"/>
    </source>
</evidence>
<evidence type="ECO:0000313" key="9">
    <source>
        <dbReference type="EMBL" id="QDZ21443.1"/>
    </source>
</evidence>
<reference evidence="9 10" key="1">
    <citation type="submission" date="2018-07" db="EMBL/GenBank/DDBJ databases">
        <title>The complete nuclear genome of the prasinophyte Chloropicon primus (CCMP1205).</title>
        <authorList>
            <person name="Pombert J.-F."/>
            <person name="Otis C."/>
            <person name="Turmel M."/>
            <person name="Lemieux C."/>
        </authorList>
    </citation>
    <scope>NUCLEOTIDE SEQUENCE [LARGE SCALE GENOMIC DNA]</scope>
    <source>
        <strain evidence="9 10">CCMP1205</strain>
    </source>
</reference>
<feature type="transmembrane region" description="Helical" evidence="7">
    <location>
        <begin position="254"/>
        <end position="272"/>
    </location>
</feature>
<evidence type="ECO:0000256" key="3">
    <source>
        <dbReference type="ARBA" id="ARBA00022692"/>
    </source>
</evidence>
<dbReference type="GO" id="GO:0016020">
    <property type="term" value="C:membrane"/>
    <property type="evidence" value="ECO:0007669"/>
    <property type="project" value="UniProtKB-SubCell"/>
</dbReference>
<keyword evidence="3 7" id="KW-0812">Transmembrane</keyword>
<evidence type="ECO:0000259" key="8">
    <source>
        <dbReference type="Pfam" id="PF01694"/>
    </source>
</evidence>
<comment type="subcellular location">
    <subcellularLocation>
        <location evidence="1">Membrane</location>
        <topology evidence="1">Multi-pass membrane protein</topology>
    </subcellularLocation>
</comment>
<dbReference type="InterPro" id="IPR035952">
    <property type="entry name" value="Rhomboid-like_sf"/>
</dbReference>
<keyword evidence="5 7" id="KW-0472">Membrane</keyword>
<comment type="similarity">
    <text evidence="2">Belongs to the peptidase S54 family.</text>
</comment>
<keyword evidence="4 7" id="KW-1133">Transmembrane helix</keyword>
<feature type="compositionally biased region" description="Low complexity" evidence="6">
    <location>
        <begin position="29"/>
        <end position="52"/>
    </location>
</feature>
<dbReference type="OrthoDB" id="418595at2759"/>
<evidence type="ECO:0000256" key="2">
    <source>
        <dbReference type="ARBA" id="ARBA00009045"/>
    </source>
</evidence>
<dbReference type="Gene3D" id="1.20.1540.10">
    <property type="entry name" value="Rhomboid-like"/>
    <property type="match status" value="1"/>
</dbReference>
<evidence type="ECO:0000256" key="1">
    <source>
        <dbReference type="ARBA" id="ARBA00004141"/>
    </source>
</evidence>
<feature type="region of interest" description="Disordered" evidence="6">
    <location>
        <begin position="27"/>
        <end position="52"/>
    </location>
</feature>
<dbReference type="GO" id="GO:0004252">
    <property type="term" value="F:serine-type endopeptidase activity"/>
    <property type="evidence" value="ECO:0007669"/>
    <property type="project" value="InterPro"/>
</dbReference>
<name>A0A5B8MLS6_9CHLO</name>
<evidence type="ECO:0000313" key="10">
    <source>
        <dbReference type="Proteomes" id="UP000316726"/>
    </source>
</evidence>
<evidence type="ECO:0000256" key="6">
    <source>
        <dbReference type="SAM" id="MobiDB-lite"/>
    </source>
</evidence>
<dbReference type="EMBL" id="CP031038">
    <property type="protein sequence ID" value="QDZ21443.1"/>
    <property type="molecule type" value="Genomic_DNA"/>
</dbReference>